<keyword evidence="2" id="KW-1185">Reference proteome</keyword>
<dbReference type="AlphaFoldDB" id="A0A151N9S7"/>
<evidence type="ECO:0000313" key="1">
    <source>
        <dbReference type="EMBL" id="KYO33507.1"/>
    </source>
</evidence>
<dbReference type="Proteomes" id="UP000050525">
    <property type="component" value="Unassembled WGS sequence"/>
</dbReference>
<protein>
    <submittedName>
        <fullName evidence="1">Uncharacterized protein</fullName>
    </submittedName>
</protein>
<sequence length="180" mass="19888">MVAKKQEETTLAWQEENLAWEARWQEENLDFHNRWQREDITQEEVQDQADQEHRAKLLTLEWEQIQVLQEQNVIQGQAVQAMNDDHQTPSSLGLGGFVHSCCCLVPVPCPADPLVTAYCSAGGPLLALERNPPCPSAERSPWPGPCPRSAIARLGPGLLLTLAPHGHGAGAAWNDTITGR</sequence>
<organism evidence="1 2">
    <name type="scientific">Alligator mississippiensis</name>
    <name type="common">American alligator</name>
    <dbReference type="NCBI Taxonomy" id="8496"/>
    <lineage>
        <taxon>Eukaryota</taxon>
        <taxon>Metazoa</taxon>
        <taxon>Chordata</taxon>
        <taxon>Craniata</taxon>
        <taxon>Vertebrata</taxon>
        <taxon>Euteleostomi</taxon>
        <taxon>Archelosauria</taxon>
        <taxon>Archosauria</taxon>
        <taxon>Crocodylia</taxon>
        <taxon>Alligatoridae</taxon>
        <taxon>Alligatorinae</taxon>
        <taxon>Alligator</taxon>
    </lineage>
</organism>
<gene>
    <name evidence="1" type="ORF">Y1Q_0008695</name>
</gene>
<comment type="caution">
    <text evidence="1">The sequence shown here is derived from an EMBL/GenBank/DDBJ whole genome shotgun (WGS) entry which is preliminary data.</text>
</comment>
<evidence type="ECO:0000313" key="2">
    <source>
        <dbReference type="Proteomes" id="UP000050525"/>
    </source>
</evidence>
<name>A0A151N9S7_ALLMI</name>
<accession>A0A151N9S7</accession>
<proteinExistence type="predicted"/>
<reference evidence="1 2" key="1">
    <citation type="journal article" date="2012" name="Genome Biol.">
        <title>Sequencing three crocodilian genomes to illuminate the evolution of archosaurs and amniotes.</title>
        <authorList>
            <person name="St John J.A."/>
            <person name="Braun E.L."/>
            <person name="Isberg S.R."/>
            <person name="Miles L.G."/>
            <person name="Chong A.Y."/>
            <person name="Gongora J."/>
            <person name="Dalzell P."/>
            <person name="Moran C."/>
            <person name="Bed'hom B."/>
            <person name="Abzhanov A."/>
            <person name="Burgess S.C."/>
            <person name="Cooksey A.M."/>
            <person name="Castoe T.A."/>
            <person name="Crawford N.G."/>
            <person name="Densmore L.D."/>
            <person name="Drew J.C."/>
            <person name="Edwards S.V."/>
            <person name="Faircloth B.C."/>
            <person name="Fujita M.K."/>
            <person name="Greenwold M.J."/>
            <person name="Hoffmann F.G."/>
            <person name="Howard J.M."/>
            <person name="Iguchi T."/>
            <person name="Janes D.E."/>
            <person name="Khan S.Y."/>
            <person name="Kohno S."/>
            <person name="de Koning A.J."/>
            <person name="Lance S.L."/>
            <person name="McCarthy F.M."/>
            <person name="McCormack J.E."/>
            <person name="Merchant M.E."/>
            <person name="Peterson D.G."/>
            <person name="Pollock D.D."/>
            <person name="Pourmand N."/>
            <person name="Raney B.J."/>
            <person name="Roessler K.A."/>
            <person name="Sanford J.R."/>
            <person name="Sawyer R.H."/>
            <person name="Schmidt C.J."/>
            <person name="Triplett E.W."/>
            <person name="Tuberville T.D."/>
            <person name="Venegas-Anaya M."/>
            <person name="Howard J.T."/>
            <person name="Jarvis E.D."/>
            <person name="Guillette L.J.Jr."/>
            <person name="Glenn T.C."/>
            <person name="Green R.E."/>
            <person name="Ray D.A."/>
        </authorList>
    </citation>
    <scope>NUCLEOTIDE SEQUENCE [LARGE SCALE GENOMIC DNA]</scope>
    <source>
        <strain evidence="1">KSC_2009_1</strain>
    </source>
</reference>
<dbReference type="EMBL" id="AKHW03003682">
    <property type="protein sequence ID" value="KYO33507.1"/>
    <property type="molecule type" value="Genomic_DNA"/>
</dbReference>